<keyword evidence="2 6" id="KW-0349">Heme</keyword>
<dbReference type="PROSITE" id="PS51007">
    <property type="entry name" value="CYTC"/>
    <property type="match status" value="2"/>
</dbReference>
<keyword evidence="5 6" id="KW-0408">Iron</keyword>
<accession>A0A8J4HAN7</accession>
<dbReference type="InterPro" id="IPR036909">
    <property type="entry name" value="Cyt_c-like_dom_sf"/>
</dbReference>
<evidence type="ECO:0000256" key="7">
    <source>
        <dbReference type="SAM" id="MobiDB-lite"/>
    </source>
</evidence>
<evidence type="ECO:0000256" key="2">
    <source>
        <dbReference type="ARBA" id="ARBA00022617"/>
    </source>
</evidence>
<evidence type="ECO:0000259" key="8">
    <source>
        <dbReference type="PROSITE" id="PS51007"/>
    </source>
</evidence>
<comment type="caution">
    <text evidence="9">The sequence shown here is derived from an EMBL/GenBank/DDBJ whole genome shotgun (WGS) entry which is preliminary data.</text>
</comment>
<evidence type="ECO:0000256" key="1">
    <source>
        <dbReference type="ARBA" id="ARBA00022448"/>
    </source>
</evidence>
<proteinExistence type="predicted"/>
<dbReference type="Gene3D" id="1.10.760.10">
    <property type="entry name" value="Cytochrome c-like domain"/>
    <property type="match status" value="2"/>
</dbReference>
<dbReference type="Pfam" id="PF00034">
    <property type="entry name" value="Cytochrom_C"/>
    <property type="match status" value="2"/>
</dbReference>
<reference evidence="9" key="1">
    <citation type="journal article" date="2020" name="mSystems">
        <title>Genome- and Community-Level Interaction Insights into Carbon Utilization and Element Cycling Functions of Hydrothermarchaeota in Hydrothermal Sediment.</title>
        <authorList>
            <person name="Zhou Z."/>
            <person name="Liu Y."/>
            <person name="Xu W."/>
            <person name="Pan J."/>
            <person name="Luo Z.H."/>
            <person name="Li M."/>
        </authorList>
    </citation>
    <scope>NUCLEOTIDE SEQUENCE</scope>
    <source>
        <strain evidence="9">SpSt-997</strain>
    </source>
</reference>
<evidence type="ECO:0000256" key="4">
    <source>
        <dbReference type="ARBA" id="ARBA00022982"/>
    </source>
</evidence>
<feature type="domain" description="Cytochrome c" evidence="8">
    <location>
        <begin position="212"/>
        <end position="313"/>
    </location>
</feature>
<protein>
    <submittedName>
        <fullName evidence="9">C-type cytochrome</fullName>
    </submittedName>
</protein>
<sequence>MDSMEVNKALAAILVAGIAYSLAGVIADGLVHPQELKESAIKIEGVPAATESAPAQPTGPAPIAALLASASPEKGEQDVQKLCTVCHTFAEGQPAKVGPNLYGILGDKRAHMAGFDYSDGLKKLGGTWNYEELNHWLYDPREVVPGTRMAFAGIKNDAERADVIAYLRTLSKNPEPLPKVEPAAATSAAVAPAAGAAAAPAGPDFATLVAAADPAKGKADAEKLCTVCHSFGKGEPAKIGPNLYGIVGAARAHMAGFDYSDGLKKLGGTWNDDELNAWLTNPRDVVSGTRMAFPGIKSEKERAEVVAYLRSISPEAPPLAKASAAAPEKPAEPEKK</sequence>
<feature type="region of interest" description="Disordered" evidence="7">
    <location>
        <begin position="317"/>
        <end position="336"/>
    </location>
</feature>
<dbReference type="InterPro" id="IPR009056">
    <property type="entry name" value="Cyt_c-like_dom"/>
</dbReference>
<keyword evidence="1" id="KW-0813">Transport</keyword>
<keyword evidence="3 6" id="KW-0479">Metal-binding</keyword>
<evidence type="ECO:0000256" key="5">
    <source>
        <dbReference type="ARBA" id="ARBA00023004"/>
    </source>
</evidence>
<evidence type="ECO:0000313" key="9">
    <source>
        <dbReference type="EMBL" id="HGC43281.1"/>
    </source>
</evidence>
<feature type="compositionally biased region" description="Low complexity" evidence="7">
    <location>
        <begin position="318"/>
        <end position="328"/>
    </location>
</feature>
<evidence type="ECO:0000256" key="6">
    <source>
        <dbReference type="PROSITE-ProRule" id="PRU00433"/>
    </source>
</evidence>
<dbReference type="PANTHER" id="PTHR11961">
    <property type="entry name" value="CYTOCHROME C"/>
    <property type="match status" value="1"/>
</dbReference>
<name>A0A8J4HAN7_9PROT</name>
<dbReference type="SUPFAM" id="SSF46626">
    <property type="entry name" value="Cytochrome c"/>
    <property type="match status" value="2"/>
</dbReference>
<keyword evidence="4" id="KW-0249">Electron transport</keyword>
<gene>
    <name evidence="9" type="ORF">ENY07_08705</name>
</gene>
<dbReference type="GO" id="GO:0020037">
    <property type="term" value="F:heme binding"/>
    <property type="evidence" value="ECO:0007669"/>
    <property type="project" value="InterPro"/>
</dbReference>
<dbReference type="AlphaFoldDB" id="A0A8J4HAN7"/>
<dbReference type="PRINTS" id="PR00604">
    <property type="entry name" value="CYTCHRMECIAB"/>
</dbReference>
<dbReference type="EMBL" id="DTQM01000175">
    <property type="protein sequence ID" value="HGC43281.1"/>
    <property type="molecule type" value="Genomic_DNA"/>
</dbReference>
<dbReference type="GO" id="GO:0009055">
    <property type="term" value="F:electron transfer activity"/>
    <property type="evidence" value="ECO:0007669"/>
    <property type="project" value="InterPro"/>
</dbReference>
<dbReference type="GO" id="GO:0046872">
    <property type="term" value="F:metal ion binding"/>
    <property type="evidence" value="ECO:0007669"/>
    <property type="project" value="UniProtKB-KW"/>
</dbReference>
<dbReference type="InterPro" id="IPR002327">
    <property type="entry name" value="Cyt_c_1A/1B"/>
</dbReference>
<feature type="domain" description="Cytochrome c" evidence="8">
    <location>
        <begin position="70"/>
        <end position="171"/>
    </location>
</feature>
<evidence type="ECO:0000256" key="3">
    <source>
        <dbReference type="ARBA" id="ARBA00022723"/>
    </source>
</evidence>
<organism evidence="9">
    <name type="scientific">Acidicaldus sp</name>
    <dbReference type="NCBI Taxonomy" id="1872105"/>
    <lineage>
        <taxon>Bacteria</taxon>
        <taxon>Pseudomonadati</taxon>
        <taxon>Pseudomonadota</taxon>
        <taxon>Alphaproteobacteria</taxon>
        <taxon>Acetobacterales</taxon>
        <taxon>Acetobacteraceae</taxon>
        <taxon>Acidicaldus</taxon>
    </lineage>
</organism>